<evidence type="ECO:0000256" key="8">
    <source>
        <dbReference type="PIRSR" id="PIRSR016262-3"/>
    </source>
</evidence>
<feature type="active site" description="Acyl-thioester intermediate" evidence="6">
    <location>
        <position position="183"/>
    </location>
</feature>
<dbReference type="SUPFAM" id="SSF55681">
    <property type="entry name" value="Class II aaRS and biotin synthetases"/>
    <property type="match status" value="1"/>
</dbReference>
<accession>A0A4S9LQY3</accession>
<dbReference type="PIRSF" id="PIRSF016262">
    <property type="entry name" value="LPLase"/>
    <property type="match status" value="1"/>
</dbReference>
<dbReference type="Proteomes" id="UP000306584">
    <property type="component" value="Unassembled WGS sequence"/>
</dbReference>
<evidence type="ECO:0000256" key="1">
    <source>
        <dbReference type="ARBA" id="ARBA00004821"/>
    </source>
</evidence>
<evidence type="ECO:0000256" key="6">
    <source>
        <dbReference type="PIRSR" id="PIRSR016262-1"/>
    </source>
</evidence>
<evidence type="ECO:0000313" key="11">
    <source>
        <dbReference type="Proteomes" id="UP000306584"/>
    </source>
</evidence>
<dbReference type="Pfam" id="PF21948">
    <property type="entry name" value="LplA-B_cat"/>
    <property type="match status" value="1"/>
</dbReference>
<organism evidence="10 11">
    <name type="scientific">Aureobasidium pullulans</name>
    <name type="common">Black yeast</name>
    <name type="synonym">Pullularia pullulans</name>
    <dbReference type="NCBI Taxonomy" id="5580"/>
    <lineage>
        <taxon>Eukaryota</taxon>
        <taxon>Fungi</taxon>
        <taxon>Dikarya</taxon>
        <taxon>Ascomycota</taxon>
        <taxon>Pezizomycotina</taxon>
        <taxon>Dothideomycetes</taxon>
        <taxon>Dothideomycetidae</taxon>
        <taxon>Dothideales</taxon>
        <taxon>Saccotheciaceae</taxon>
        <taxon>Aureobasidium</taxon>
    </lineage>
</organism>
<dbReference type="InterPro" id="IPR000544">
    <property type="entry name" value="Octanoyltransferase"/>
</dbReference>
<comment type="similarity">
    <text evidence="2 5">Belongs to the LipB family.</text>
</comment>
<dbReference type="PROSITE" id="PS01313">
    <property type="entry name" value="LIPB"/>
    <property type="match status" value="1"/>
</dbReference>
<dbReference type="InterPro" id="IPR045864">
    <property type="entry name" value="aa-tRNA-synth_II/BPL/LPL"/>
</dbReference>
<keyword evidence="3 5" id="KW-0808">Transferase</keyword>
<comment type="pathway">
    <text evidence="1 5">Protein modification; protein lipoylation via endogenous pathway; protein N(6)-(lipoyl)lysine from octanoyl-[acyl-carrier-protein]: step 1/2.</text>
</comment>
<keyword evidence="4 5" id="KW-0012">Acyltransferase</keyword>
<sequence length="233" mass="25647">MLIRHIKLPGIVPYIKAANLQQDLVTKFLAHKASPASTKAPIPTIITAEFSPVYTCGRREVGTVSEKQQAFLRDGDNAEFYEALRGGQTTFHGPGQLVAYPIIDLKKHNLSPRNYVCLLEKTLIKTCSRYGIKAMTTEHPGVWTTPDDKISALGVHLRRNITSHGIGLNINTDLKWFSRIVACGLEGKRTTSFENEGVKDQSVPEVADAFVQQLADSLEGIDGVELVSEESVM</sequence>
<feature type="site" description="Lowers pKa of active site Cys" evidence="8">
    <location>
        <position position="149"/>
    </location>
</feature>
<dbReference type="GO" id="GO:0033819">
    <property type="term" value="F:lipoyl(octanoyl) transferase activity"/>
    <property type="evidence" value="ECO:0007669"/>
    <property type="project" value="UniProtKB-EC"/>
</dbReference>
<comment type="function">
    <text evidence="5">Catalyzes the transfer of endogenously produced octanoic acid from octanoyl-acyl-carrier-protein onto the lipoyl domains of lipoate-dependent enzymes. Lipoyl-ACP can also act as a substrate although octanoyl-ACP is likely to be the physiological substrate.</text>
</comment>
<dbReference type="GO" id="GO:0009249">
    <property type="term" value="P:protein lipoylation"/>
    <property type="evidence" value="ECO:0007669"/>
    <property type="project" value="InterPro"/>
</dbReference>
<dbReference type="PANTHER" id="PTHR10993:SF7">
    <property type="entry name" value="LIPOYLTRANSFERASE 2, MITOCHONDRIAL-RELATED"/>
    <property type="match status" value="1"/>
</dbReference>
<dbReference type="AlphaFoldDB" id="A0A4S9LQY3"/>
<dbReference type="Gene3D" id="3.30.930.10">
    <property type="entry name" value="Bira Bifunctional Protein, Domain 2"/>
    <property type="match status" value="1"/>
</dbReference>
<dbReference type="EMBL" id="QZBD01000063">
    <property type="protein sequence ID" value="THY32237.1"/>
    <property type="molecule type" value="Genomic_DNA"/>
</dbReference>
<protein>
    <recommendedName>
        <fullName evidence="5">Octanoyltransferase</fullName>
        <ecNumber evidence="5">2.3.1.181</ecNumber>
    </recommendedName>
</protein>
<dbReference type="EC" id="2.3.1.181" evidence="5"/>
<evidence type="ECO:0000256" key="3">
    <source>
        <dbReference type="ARBA" id="ARBA00022679"/>
    </source>
</evidence>
<dbReference type="UniPathway" id="UPA00538">
    <property type="reaction ID" value="UER00592"/>
</dbReference>
<evidence type="ECO:0000256" key="7">
    <source>
        <dbReference type="PIRSR" id="PIRSR016262-2"/>
    </source>
</evidence>
<reference evidence="10 11" key="1">
    <citation type="submission" date="2018-10" db="EMBL/GenBank/DDBJ databases">
        <title>Fifty Aureobasidium pullulans genomes reveal a recombining polyextremotolerant generalist.</title>
        <authorList>
            <person name="Gostincar C."/>
            <person name="Turk M."/>
            <person name="Zajc J."/>
            <person name="Gunde-Cimerman N."/>
        </authorList>
    </citation>
    <scope>NUCLEOTIDE SEQUENCE [LARGE SCALE GENOMIC DNA]</scope>
    <source>
        <strain evidence="10 11">EXF-6604</strain>
    </source>
</reference>
<feature type="domain" description="BPL/LPL catalytic" evidence="9">
    <location>
        <begin position="39"/>
        <end position="222"/>
    </location>
</feature>
<dbReference type="PANTHER" id="PTHR10993">
    <property type="entry name" value="OCTANOYLTRANSFERASE"/>
    <property type="match status" value="1"/>
</dbReference>
<dbReference type="NCBIfam" id="TIGR00214">
    <property type="entry name" value="lipB"/>
    <property type="match status" value="1"/>
</dbReference>
<evidence type="ECO:0000256" key="5">
    <source>
        <dbReference type="PIRNR" id="PIRNR016262"/>
    </source>
</evidence>
<dbReference type="InterPro" id="IPR004143">
    <property type="entry name" value="BPL_LPL_catalytic"/>
</dbReference>
<dbReference type="PROSITE" id="PS51733">
    <property type="entry name" value="BPL_LPL_CATALYTIC"/>
    <property type="match status" value="1"/>
</dbReference>
<evidence type="ECO:0000256" key="2">
    <source>
        <dbReference type="ARBA" id="ARBA00007907"/>
    </source>
</evidence>
<comment type="caution">
    <text evidence="10">The sequence shown here is derived from an EMBL/GenBank/DDBJ whole genome shotgun (WGS) entry which is preliminary data.</text>
</comment>
<dbReference type="CDD" id="cd16444">
    <property type="entry name" value="LipB"/>
    <property type="match status" value="1"/>
</dbReference>
<feature type="binding site" evidence="7">
    <location>
        <begin position="152"/>
        <end position="154"/>
    </location>
    <ligand>
        <name>substrate</name>
    </ligand>
</feature>
<dbReference type="InterPro" id="IPR020605">
    <property type="entry name" value="Octanoyltransferase_CS"/>
</dbReference>
<comment type="catalytic activity">
    <reaction evidence="5">
        <text>octanoyl-[ACP] + L-lysyl-[protein] = N(6)-octanoyl-L-lysyl-[protein] + holo-[ACP] + H(+)</text>
        <dbReference type="Rhea" id="RHEA:17665"/>
        <dbReference type="Rhea" id="RHEA-COMP:9636"/>
        <dbReference type="Rhea" id="RHEA-COMP:9685"/>
        <dbReference type="Rhea" id="RHEA-COMP:9752"/>
        <dbReference type="Rhea" id="RHEA-COMP:9928"/>
        <dbReference type="ChEBI" id="CHEBI:15378"/>
        <dbReference type="ChEBI" id="CHEBI:29969"/>
        <dbReference type="ChEBI" id="CHEBI:64479"/>
        <dbReference type="ChEBI" id="CHEBI:78463"/>
        <dbReference type="ChEBI" id="CHEBI:78809"/>
        <dbReference type="EC" id="2.3.1.181"/>
    </reaction>
</comment>
<evidence type="ECO:0000256" key="4">
    <source>
        <dbReference type="ARBA" id="ARBA00023315"/>
    </source>
</evidence>
<proteinExistence type="inferred from homology"/>
<feature type="binding site" evidence="7">
    <location>
        <begin position="165"/>
        <end position="167"/>
    </location>
    <ligand>
        <name>substrate</name>
    </ligand>
</feature>
<gene>
    <name evidence="10" type="ORF">D6D01_02668</name>
</gene>
<feature type="binding site" evidence="7">
    <location>
        <begin position="85"/>
        <end position="92"/>
    </location>
    <ligand>
        <name>substrate</name>
    </ligand>
</feature>
<name>A0A4S9LQY3_AURPU</name>
<evidence type="ECO:0000313" key="10">
    <source>
        <dbReference type="EMBL" id="THY32237.1"/>
    </source>
</evidence>
<evidence type="ECO:0000259" key="9">
    <source>
        <dbReference type="PROSITE" id="PS51733"/>
    </source>
</evidence>